<evidence type="ECO:0000313" key="1">
    <source>
        <dbReference type="EMBL" id="KAI8660107.1"/>
    </source>
</evidence>
<reference evidence="1" key="1">
    <citation type="submission" date="2022-06" db="EMBL/GenBank/DDBJ databases">
        <title>Fusarium solani species complex genomes reveal bases of compartmentalisation and animal pathogenesis.</title>
        <authorList>
            <person name="Tsai I.J."/>
        </authorList>
    </citation>
    <scope>NUCLEOTIDE SEQUENCE</scope>
    <source>
        <strain evidence="1">Fu6.1</strain>
    </source>
</reference>
<organism evidence="1 2">
    <name type="scientific">Fusarium keratoplasticum</name>
    <dbReference type="NCBI Taxonomy" id="1328300"/>
    <lineage>
        <taxon>Eukaryota</taxon>
        <taxon>Fungi</taxon>
        <taxon>Dikarya</taxon>
        <taxon>Ascomycota</taxon>
        <taxon>Pezizomycotina</taxon>
        <taxon>Sordariomycetes</taxon>
        <taxon>Hypocreomycetidae</taxon>
        <taxon>Hypocreales</taxon>
        <taxon>Nectriaceae</taxon>
        <taxon>Fusarium</taxon>
        <taxon>Fusarium solani species complex</taxon>
    </lineage>
</organism>
<protein>
    <submittedName>
        <fullName evidence="1">AAA-12 domain-containing protein</fullName>
    </submittedName>
</protein>
<name>A0ACC0QM65_9HYPO</name>
<gene>
    <name evidence="1" type="ORF">NCS57_00987100</name>
</gene>
<dbReference type="Proteomes" id="UP001065298">
    <property type="component" value="Chromosome 8"/>
</dbReference>
<proteinExistence type="predicted"/>
<comment type="caution">
    <text evidence="1">The sequence shown here is derived from an EMBL/GenBank/DDBJ whole genome shotgun (WGS) entry which is preliminary data.</text>
</comment>
<sequence length="1044" mass="117215">MASAIIARGVEPRSGISLVSLRCGLMLEKPNSPGALMILTSNSSLSLSLVKEGPENAEAYVGLCLSVPRDVDTKARAWYSSNTRMTPSRTLEIICKFPNQHFTISHRPLNDGEAKHLEYAFLSHKATEFCIVSVNLSCDPTVTGFGIPFHGEETIDGWINKDKLIHDTIKLTDLLQQRSFMLLVQATGEQAEKFFDVTASPFKPFHYGYGDNHTWDMERYNHQIPRNRGRGFPPRVHYDNFNQRDTALTQMHVQDKVGDEPAATTERFVCLLEPEGIFVRRHWRATRRALKGDFAPARVEFNVLIEDPDDSREPRNVTWTVVQLAYGSDLLRRVDLKNCIALGLVRPAFGKDRTYTPAASENYNSAREEDRKTLKLICESGIANERKRIDAVNRLSSSGTWPAVMNQDKLSTEKRAALNDILIGQGLWGVVKATPSLRFPHFDVFDGVTAEVRDACLDFVFEDDRERAQEYFGKLHFGIGLVSAAPGMGKSHLASILVTLLCLNPSIRKLYVSAASNVATDTILDKSSDIAESIVKTLTDAGHPVKRLMLVRGYNGKMERENCLKALLGTPFEEIGIWNSSPWQFEHSLCWWTLRALGSETVPPLTPNDCTELWNLHHHLGALVSPNPRVFHRDYSTFIPLVRLARGIITPKEYVEGYGKDVQSKSLVDLMAHVVACANVVATTPAASSYDPYLTFNSKMAKAVVFDEAGTLFRADGLVVFGNTPRPMIAVGDPKQLAPVLATAIERLDVRRANCHRDHPDLPTNRFVGEAEISWLSWFIHLGFPVFHLHTQHRMAKGLFDMMLEASYDDIKPYFKYSPLCRPIGFPLGIKVEQYVKLNHHLPSDSPDSLLPVFFDTLNCPCRNYPDNPSKLNPRQADCIAKYLEPMMKELSISPADVAVLTPYRANMRALQKRFREFKILEKVVCTTIDTFQGREAQIIIVALCLTGSNGWTFAADPRRLNVALTRHKSSLFIFGEINSIPQSSFSDEKVPSPNEGKTLLNPNTIGRVIHMIRASRRIVTLTGDPGKDPDSYWERFKISSKFL</sequence>
<keyword evidence="2" id="KW-1185">Reference proteome</keyword>
<evidence type="ECO:0000313" key="2">
    <source>
        <dbReference type="Proteomes" id="UP001065298"/>
    </source>
</evidence>
<dbReference type="EMBL" id="CM046510">
    <property type="protein sequence ID" value="KAI8660107.1"/>
    <property type="molecule type" value="Genomic_DNA"/>
</dbReference>
<accession>A0ACC0QM65</accession>